<name>A0A8J3WB25_9ACTN</name>
<proteinExistence type="predicted"/>
<protein>
    <submittedName>
        <fullName evidence="1">Uncharacterized protein</fullName>
    </submittedName>
</protein>
<comment type="caution">
    <text evidence="1">The sequence shown here is derived from an EMBL/GenBank/DDBJ whole genome shotgun (WGS) entry which is preliminary data.</text>
</comment>
<keyword evidence="2" id="KW-1185">Reference proteome</keyword>
<organism evidence="1 2">
    <name type="scientific">Planobispora longispora</name>
    <dbReference type="NCBI Taxonomy" id="28887"/>
    <lineage>
        <taxon>Bacteria</taxon>
        <taxon>Bacillati</taxon>
        <taxon>Actinomycetota</taxon>
        <taxon>Actinomycetes</taxon>
        <taxon>Streptosporangiales</taxon>
        <taxon>Streptosporangiaceae</taxon>
        <taxon>Planobispora</taxon>
    </lineage>
</organism>
<gene>
    <name evidence="1" type="ORF">Plo01_78200</name>
</gene>
<dbReference type="Proteomes" id="UP000616724">
    <property type="component" value="Unassembled WGS sequence"/>
</dbReference>
<evidence type="ECO:0000313" key="1">
    <source>
        <dbReference type="EMBL" id="GIH81391.1"/>
    </source>
</evidence>
<reference evidence="1 2" key="1">
    <citation type="submission" date="2021-01" db="EMBL/GenBank/DDBJ databases">
        <title>Whole genome shotgun sequence of Planobispora longispora NBRC 13918.</title>
        <authorList>
            <person name="Komaki H."/>
            <person name="Tamura T."/>
        </authorList>
    </citation>
    <scope>NUCLEOTIDE SEQUENCE [LARGE SCALE GENOMIC DNA]</scope>
    <source>
        <strain evidence="1 2">NBRC 13918</strain>
    </source>
</reference>
<dbReference type="RefSeq" id="WP_203895780.1">
    <property type="nucleotide sequence ID" value="NZ_BOOH01000075.1"/>
</dbReference>
<dbReference type="EMBL" id="BOOH01000075">
    <property type="protein sequence ID" value="GIH81391.1"/>
    <property type="molecule type" value="Genomic_DNA"/>
</dbReference>
<accession>A0A8J3WB25</accession>
<dbReference type="AlphaFoldDB" id="A0A8J3WB25"/>
<evidence type="ECO:0000313" key="2">
    <source>
        <dbReference type="Proteomes" id="UP000616724"/>
    </source>
</evidence>
<sequence length="208" mass="22856">MVRSPHSTSDDLLVLHTLRSIGYADLARVSAAAGLTESDTESALIDLAVAGLVRRDPGGFGAWGLTGAGRAADAERIRDELDTAAARPAVTRAYEEFLVLNPEMLDLCTAWQLRAGDGVMTPNDHTDPAYDSRVLERLADFHRRADAVCADLSAALLRFRRYRVRLADALARARAGETEYVTDDLDSYHIVWFQLHEDLLATLGIPRH</sequence>